<evidence type="ECO:0000313" key="2">
    <source>
        <dbReference type="EMBL" id="MPM79148.1"/>
    </source>
</evidence>
<comment type="caution">
    <text evidence="2">The sequence shown here is derived from an EMBL/GenBank/DDBJ whole genome shotgun (WGS) entry which is preliminary data.</text>
</comment>
<proteinExistence type="predicted"/>
<sequence length="218" mass="25504">MPFAMTHLYIAYNILSNTPQIKKPCDFMIGALAPDSVHFRDNYNSSMKKKSHLCVGDEKWGRFTNNQEWLENVLAFLQKNKHMEEADFIYGYCSHILADIQNNIKIWTPFLLKNREALEKGIGSIYHEESCAMDYALYLLNPRQKEMWEVLEDSVGYDIPNVVVADEINKMKQSVLHSQFLDKEYVDISLNKYVTFSSIQEFITIESQHIKNLLYQDD</sequence>
<reference evidence="2" key="1">
    <citation type="submission" date="2019-08" db="EMBL/GenBank/DDBJ databases">
        <authorList>
            <person name="Kucharzyk K."/>
            <person name="Murdoch R.W."/>
            <person name="Higgins S."/>
            <person name="Loffler F."/>
        </authorList>
    </citation>
    <scope>NUCLEOTIDE SEQUENCE</scope>
</reference>
<dbReference type="InterPro" id="IPR029002">
    <property type="entry name" value="PLPC/GPLD1"/>
</dbReference>
<organism evidence="2">
    <name type="scientific">bioreactor metagenome</name>
    <dbReference type="NCBI Taxonomy" id="1076179"/>
    <lineage>
        <taxon>unclassified sequences</taxon>
        <taxon>metagenomes</taxon>
        <taxon>ecological metagenomes</taxon>
    </lineage>
</organism>
<dbReference type="AlphaFoldDB" id="A0A645CQG7"/>
<feature type="domain" description="Phospholipase C/D" evidence="1">
    <location>
        <begin position="6"/>
        <end position="100"/>
    </location>
</feature>
<evidence type="ECO:0000259" key="1">
    <source>
        <dbReference type="Pfam" id="PF00882"/>
    </source>
</evidence>
<protein>
    <recommendedName>
        <fullName evidence="1">Phospholipase C/D domain-containing protein</fullName>
    </recommendedName>
</protein>
<dbReference type="Pfam" id="PF00882">
    <property type="entry name" value="Zn_dep_PLPC"/>
    <property type="match status" value="1"/>
</dbReference>
<gene>
    <name evidence="2" type="ORF">SDC9_126181</name>
</gene>
<name>A0A645CQG7_9ZZZZ</name>
<accession>A0A645CQG7</accession>
<dbReference type="EMBL" id="VSSQ01029150">
    <property type="protein sequence ID" value="MPM79148.1"/>
    <property type="molecule type" value="Genomic_DNA"/>
</dbReference>